<reference evidence="1 2" key="1">
    <citation type="journal article" date="2022" name="Plant J.">
        <title>Chromosome-level genome of Camellia lanceoleosa provides a valuable resource for understanding genome evolution and self-incompatibility.</title>
        <authorList>
            <person name="Gong W."/>
            <person name="Xiao S."/>
            <person name="Wang L."/>
            <person name="Liao Z."/>
            <person name="Chang Y."/>
            <person name="Mo W."/>
            <person name="Hu G."/>
            <person name="Li W."/>
            <person name="Zhao G."/>
            <person name="Zhu H."/>
            <person name="Hu X."/>
            <person name="Ji K."/>
            <person name="Xiang X."/>
            <person name="Song Q."/>
            <person name="Yuan D."/>
            <person name="Jin S."/>
            <person name="Zhang L."/>
        </authorList>
    </citation>
    <scope>NUCLEOTIDE SEQUENCE [LARGE SCALE GENOMIC DNA]</scope>
    <source>
        <strain evidence="1">SQ_2022a</strain>
    </source>
</reference>
<gene>
    <name evidence="1" type="ORF">LOK49_LG07G01998</name>
</gene>
<proteinExistence type="predicted"/>
<dbReference type="EMBL" id="CM045764">
    <property type="protein sequence ID" value="KAI8008878.1"/>
    <property type="molecule type" value="Genomic_DNA"/>
</dbReference>
<accession>A0ACC0H7N7</accession>
<name>A0ACC0H7N7_9ERIC</name>
<comment type="caution">
    <text evidence="1">The sequence shown here is derived from an EMBL/GenBank/DDBJ whole genome shotgun (WGS) entry which is preliminary data.</text>
</comment>
<evidence type="ECO:0000313" key="1">
    <source>
        <dbReference type="EMBL" id="KAI8008878.1"/>
    </source>
</evidence>
<dbReference type="Proteomes" id="UP001060215">
    <property type="component" value="Chromosome 7"/>
</dbReference>
<evidence type="ECO:0000313" key="2">
    <source>
        <dbReference type="Proteomes" id="UP001060215"/>
    </source>
</evidence>
<keyword evidence="2" id="KW-1185">Reference proteome</keyword>
<organism evidence="1 2">
    <name type="scientific">Camellia lanceoleosa</name>
    <dbReference type="NCBI Taxonomy" id="1840588"/>
    <lineage>
        <taxon>Eukaryota</taxon>
        <taxon>Viridiplantae</taxon>
        <taxon>Streptophyta</taxon>
        <taxon>Embryophyta</taxon>
        <taxon>Tracheophyta</taxon>
        <taxon>Spermatophyta</taxon>
        <taxon>Magnoliopsida</taxon>
        <taxon>eudicotyledons</taxon>
        <taxon>Gunneridae</taxon>
        <taxon>Pentapetalae</taxon>
        <taxon>asterids</taxon>
        <taxon>Ericales</taxon>
        <taxon>Theaceae</taxon>
        <taxon>Camellia</taxon>
    </lineage>
</organism>
<sequence>MTFVLPPPSLLCVCLAQNIARTSVEAAGSSSLPPSFGPMFYLNSSFPSIWYNNDSNGKSVVSEDSSTTRIILCRASTRRFEINPINFPSTVSTAYIKLGSDGHLKIFHYGNACGLREIVDTITHDLGECQHPRHCGEYCLCRQGQCSCPIGIDRMGCSRITSLSCPPPFDQKHHLVEVRNVTYFNLINSDAALPNVNDIEICTEMCLLNCSCGAVFFRYNNNVSDGYCYIPCTVFTIREGQIPNHSLTSATFVKSESSKHLLQVLQEKAKYQLIDIVDNMDEGVKQYHAEEVVRMIKIGAWCLQNDQSRRPSMSIVVKVLQGLMEVDTNINYNFTYAMASSSTVNNHASTAPPASVLSNPR</sequence>
<protein>
    <submittedName>
        <fullName evidence="1">EP1-like glycoprotein 2</fullName>
    </submittedName>
</protein>